<name>A0A117L273_9THEM</name>
<dbReference type="Proteomes" id="UP000058636">
    <property type="component" value="Unassembled WGS sequence"/>
</dbReference>
<dbReference type="GO" id="GO:0008408">
    <property type="term" value="F:3'-5' exonuclease activity"/>
    <property type="evidence" value="ECO:0007669"/>
    <property type="project" value="InterPro"/>
</dbReference>
<dbReference type="GO" id="GO:0003676">
    <property type="term" value="F:nucleic acid binding"/>
    <property type="evidence" value="ECO:0007669"/>
    <property type="project" value="InterPro"/>
</dbReference>
<dbReference type="InterPro" id="IPR003141">
    <property type="entry name" value="Pol/His_phosphatase_N"/>
</dbReference>
<feature type="domain" description="Polymerase/histidinol phosphatase N-terminal" evidence="1">
    <location>
        <begin position="271"/>
        <end position="337"/>
    </location>
</feature>
<dbReference type="InterPro" id="IPR004805">
    <property type="entry name" value="DnaE2/DnaE/PolC"/>
</dbReference>
<dbReference type="SMART" id="SM00481">
    <property type="entry name" value="POLIIIAc"/>
    <property type="match status" value="1"/>
</dbReference>
<dbReference type="PANTHER" id="PTHR32294:SF5">
    <property type="entry name" value="DNA POLYMERASE III POLC-TYPE"/>
    <property type="match status" value="1"/>
</dbReference>
<sequence length="337" mass="37983">MEKIENLKWKDVTFESIEIDPDAGVVLVSVEKFSSEVENLVSLLEKETRFRVIVNGAQKSNGDLKGKILSLLNGNVPYIKDVVFEGNRLILKVLGDFARDRIASKLRSTKKQLDELLPPGTEIMFEVVEPPEDLLKKEVPQPEKREEPKGEELKIEDENHIFGQKPRKIVFTPSKIFEYNKKTSVKGKVFKIEKIEGKKTVLLIYLTDGEDSLICKVFNDVEKVEGKISLGDVIVATGDLLLENGEPTLYVKGITKLPEAKRMDNSPVKRVELHAHTKFSDQDAITDVNEYVKRAKEWGFPAIALTDHGNVQAIPYFYDAAKEAGIKPIFGIEAYLV</sequence>
<accession>A0A117L273</accession>
<evidence type="ECO:0000313" key="2">
    <source>
        <dbReference type="EMBL" id="KUK22358.1"/>
    </source>
</evidence>
<comment type="caution">
    <text evidence="2">The sequence shown here is derived from an EMBL/GenBank/DDBJ whole genome shotgun (WGS) entry which is preliminary data.</text>
</comment>
<dbReference type="InterPro" id="IPR004013">
    <property type="entry name" value="PHP_dom"/>
</dbReference>
<dbReference type="PANTHER" id="PTHR32294">
    <property type="entry name" value="DNA POLYMERASE III SUBUNIT ALPHA"/>
    <property type="match status" value="1"/>
</dbReference>
<dbReference type="AlphaFoldDB" id="A0A117L273"/>
<dbReference type="SUPFAM" id="SSF89550">
    <property type="entry name" value="PHP domain-like"/>
    <property type="match status" value="1"/>
</dbReference>
<organism evidence="2 3">
    <name type="scientific">Thermotoga petrophila</name>
    <dbReference type="NCBI Taxonomy" id="93929"/>
    <lineage>
        <taxon>Bacteria</taxon>
        <taxon>Thermotogati</taxon>
        <taxon>Thermotogota</taxon>
        <taxon>Thermotogae</taxon>
        <taxon>Thermotogales</taxon>
        <taxon>Thermotogaceae</taxon>
        <taxon>Thermotoga</taxon>
    </lineage>
</organism>
<dbReference type="EMBL" id="LGFG01000181">
    <property type="protein sequence ID" value="KUK22358.1"/>
    <property type="molecule type" value="Genomic_DNA"/>
</dbReference>
<evidence type="ECO:0000313" key="3">
    <source>
        <dbReference type="Proteomes" id="UP000058636"/>
    </source>
</evidence>
<dbReference type="Gene3D" id="2.40.50.140">
    <property type="entry name" value="Nucleic acid-binding proteins"/>
    <property type="match status" value="1"/>
</dbReference>
<evidence type="ECO:0000259" key="1">
    <source>
        <dbReference type="SMART" id="SM00481"/>
    </source>
</evidence>
<proteinExistence type="predicted"/>
<dbReference type="GO" id="GO:0006260">
    <property type="term" value="P:DNA replication"/>
    <property type="evidence" value="ECO:0007669"/>
    <property type="project" value="InterPro"/>
</dbReference>
<gene>
    <name evidence="2" type="ORF">XD57_1540</name>
</gene>
<dbReference type="Gene3D" id="3.20.20.140">
    <property type="entry name" value="Metal-dependent hydrolases"/>
    <property type="match status" value="1"/>
</dbReference>
<dbReference type="Pfam" id="PF01336">
    <property type="entry name" value="tRNA_anti-codon"/>
    <property type="match status" value="1"/>
</dbReference>
<dbReference type="Pfam" id="PF02811">
    <property type="entry name" value="PHP"/>
    <property type="match status" value="1"/>
</dbReference>
<dbReference type="InterPro" id="IPR004365">
    <property type="entry name" value="NA-bd_OB_tRNA"/>
</dbReference>
<feature type="non-terminal residue" evidence="2">
    <location>
        <position position="337"/>
    </location>
</feature>
<dbReference type="InterPro" id="IPR012340">
    <property type="entry name" value="NA-bd_OB-fold"/>
</dbReference>
<protein>
    <submittedName>
        <fullName evidence="2">DNA polymerase III PolC-type</fullName>
    </submittedName>
</protein>
<reference evidence="2 3" key="1">
    <citation type="journal article" date="2015" name="MBio">
        <title>Genome-Resolved Metagenomic Analysis Reveals Roles for Candidate Phyla and Other Microbial Community Members in Biogeochemical Transformations in Oil Reservoirs.</title>
        <authorList>
            <person name="Hu P."/>
            <person name="Tom L."/>
            <person name="Singh A."/>
            <person name="Thomas B.C."/>
            <person name="Baker B.J."/>
            <person name="Piceno Y.M."/>
            <person name="Andersen G.L."/>
            <person name="Banfield J.F."/>
        </authorList>
    </citation>
    <scope>NUCLEOTIDE SEQUENCE [LARGE SCALE GENOMIC DNA]</scope>
    <source>
        <strain evidence="2">46_26</strain>
    </source>
</reference>
<dbReference type="InterPro" id="IPR016195">
    <property type="entry name" value="Pol/histidinol_Pase-like"/>
</dbReference>